<dbReference type="Proteomes" id="UP000228948">
    <property type="component" value="Chromosome"/>
</dbReference>
<proteinExistence type="predicted"/>
<organism evidence="2 3">
    <name type="scientific">Roseinatronobacter bogoriensis subsp. barguzinensis</name>
    <dbReference type="NCBI Taxonomy" id="441209"/>
    <lineage>
        <taxon>Bacteria</taxon>
        <taxon>Pseudomonadati</taxon>
        <taxon>Pseudomonadota</taxon>
        <taxon>Alphaproteobacteria</taxon>
        <taxon>Rhodobacterales</taxon>
        <taxon>Paracoccaceae</taxon>
        <taxon>Roseinatronobacter</taxon>
    </lineage>
</organism>
<evidence type="ECO:0000313" key="3">
    <source>
        <dbReference type="Proteomes" id="UP000228948"/>
    </source>
</evidence>
<evidence type="ECO:0000313" key="2">
    <source>
        <dbReference type="EMBL" id="ATX67388.1"/>
    </source>
</evidence>
<dbReference type="STRING" id="441209.GCA_001870665_03292"/>
<accession>A0A2K8KK35</accession>
<keyword evidence="1" id="KW-0472">Membrane</keyword>
<reference evidence="2 3" key="1">
    <citation type="submission" date="2017-11" db="EMBL/GenBank/DDBJ databases">
        <title>Revised Sequence and Annotation of the Rhodobaca barguzinensis strain alga05 Genome.</title>
        <authorList>
            <person name="Kopejtka K."/>
            <person name="Tomasch J.M."/>
            <person name="Bunk B."/>
            <person name="Koblizek M."/>
        </authorList>
    </citation>
    <scope>NUCLEOTIDE SEQUENCE [LARGE SCALE GENOMIC DNA]</scope>
    <source>
        <strain evidence="3">alga05</strain>
    </source>
</reference>
<protein>
    <submittedName>
        <fullName evidence="2">Uncharacterized protein</fullName>
    </submittedName>
</protein>
<gene>
    <name evidence="2" type="ORF">BG454_17525</name>
</gene>
<dbReference type="EMBL" id="CP024899">
    <property type="protein sequence ID" value="ATX67388.1"/>
    <property type="molecule type" value="Genomic_DNA"/>
</dbReference>
<name>A0A2K8KK35_9RHOB</name>
<keyword evidence="1" id="KW-0812">Transmembrane</keyword>
<dbReference type="AlphaFoldDB" id="A0A2K8KK35"/>
<evidence type="ECO:0000256" key="1">
    <source>
        <dbReference type="SAM" id="Phobius"/>
    </source>
</evidence>
<dbReference type="RefSeq" id="WP_071481820.1">
    <property type="nucleotide sequence ID" value="NZ_CP024899.1"/>
</dbReference>
<dbReference type="OrthoDB" id="7406133at2"/>
<keyword evidence="3" id="KW-1185">Reference proteome</keyword>
<sequence>MLEFYAENLQILDSALNAVMVLIWTVYLHLILLNHLRQSGTVIHIDIGAAKGARSRCLVTNLSYNPVYVQGLVADLACNGDTSRTIVTDRNEISEDDVEDPLARTNRGTLQPGETVDIGSLADIVNRARISLKQDWTPDQIDSVTVSVVAIAGQASRIVGASKTFIAKDNSDHLTFSSQSLLTDQMRPGKTREEFSRILRQQTQE</sequence>
<keyword evidence="1" id="KW-1133">Transmembrane helix</keyword>
<feature type="transmembrane region" description="Helical" evidence="1">
    <location>
        <begin position="15"/>
        <end position="33"/>
    </location>
</feature>
<dbReference type="KEGG" id="rbg:BG454_17525"/>